<feature type="transmembrane region" description="Helical" evidence="2">
    <location>
        <begin position="6"/>
        <end position="27"/>
    </location>
</feature>
<accession>A0A0B0EQ59</accession>
<dbReference type="EMBL" id="JRYO01000022">
    <property type="protein sequence ID" value="KHE93991.1"/>
    <property type="molecule type" value="Genomic_DNA"/>
</dbReference>
<comment type="similarity">
    <text evidence="1">Belongs to the myo-inositol 1-phosphate synthase family.</text>
</comment>
<evidence type="ECO:0000313" key="4">
    <source>
        <dbReference type="EMBL" id="KHE93991.1"/>
    </source>
</evidence>
<keyword evidence="2" id="KW-0472">Membrane</keyword>
<sequence>MDKIGIWIIGIYGSVGTALTIGTISILKGLCPPHGVNTETEPFRQLNLISLDNLVFGGHDIRENNLNDTALQYYRDNGVPSYEILAKVKGDLNQITSRVKRGTLLNSSKPIEYLSKDDLWANDLSIRETIEFLKMDILTFKDENSLTDVVVVNLASAEPLMEISDKHRDLSEFEKMLDSNEKSSVKPSSLYAYAAIDLGCAYINFTSSNAALLPAIQAFAEKKGVPFMGNDGKTGETLVKSALAPVFKYRNLEVMSWQGYNMLGNLDGEILRDQKTREAKVESKDHLLSKILSNSPHTHVGIDYVSSLKDWKTAWDFIHFKGFLDTKMSMQFTWQGCDSMLAAPIVLDLVRLLHFAKTKGEKGGMKHLSCFFKCPIGVDEQDLHFQFHSLMNYVDSHSSNA</sequence>
<dbReference type="InterPro" id="IPR002587">
    <property type="entry name" value="Myo-inos-1-P_Synthase"/>
</dbReference>
<dbReference type="eggNOG" id="COG1260">
    <property type="taxonomic scope" value="Bacteria"/>
</dbReference>
<keyword evidence="4" id="KW-0413">Isomerase</keyword>
<evidence type="ECO:0000313" key="5">
    <source>
        <dbReference type="Proteomes" id="UP000030652"/>
    </source>
</evidence>
<keyword evidence="2" id="KW-1133">Transmembrane helix</keyword>
<evidence type="ECO:0000256" key="1">
    <source>
        <dbReference type="ARBA" id="ARBA00010813"/>
    </source>
</evidence>
<dbReference type="InterPro" id="IPR036291">
    <property type="entry name" value="NAD(P)-bd_dom_sf"/>
</dbReference>
<dbReference type="Gene3D" id="3.30.360.10">
    <property type="entry name" value="Dihydrodipicolinate Reductase, domain 2"/>
    <property type="match status" value="1"/>
</dbReference>
<reference evidence="4 5" key="1">
    <citation type="submission" date="2014-10" db="EMBL/GenBank/DDBJ databases">
        <title>Draft genome of anammox bacterium scalindua brodae, obtained using differential coverage binning of sequence data from two enrichment reactors.</title>
        <authorList>
            <person name="Speth D.R."/>
            <person name="Russ L."/>
            <person name="Kartal B."/>
            <person name="Op den Camp H.J."/>
            <person name="Dutilh B.E."/>
            <person name="Jetten M.S."/>
        </authorList>
    </citation>
    <scope>NUCLEOTIDE SEQUENCE [LARGE SCALE GENOMIC DNA]</scope>
    <source>
        <strain evidence="4">RU1</strain>
    </source>
</reference>
<evidence type="ECO:0000256" key="2">
    <source>
        <dbReference type="SAM" id="Phobius"/>
    </source>
</evidence>
<dbReference type="PATRIC" id="fig|237368.3.peg.260"/>
<dbReference type="PIRSF" id="PIRSF015578">
    <property type="entry name" value="Myoinos-ppht_syn"/>
    <property type="match status" value="1"/>
</dbReference>
<protein>
    <submittedName>
        <fullName evidence="4">Inositol-3-phosphate synthase</fullName>
        <ecNumber evidence="4">5.5.1.4</ecNumber>
    </submittedName>
</protein>
<dbReference type="InterPro" id="IPR013021">
    <property type="entry name" value="Myo-inos-1-P_Synthase_GAPDH"/>
</dbReference>
<dbReference type="SUPFAM" id="SSF55347">
    <property type="entry name" value="Glyceraldehyde-3-phosphate dehydrogenase-like, C-terminal domain"/>
    <property type="match status" value="1"/>
</dbReference>
<comment type="caution">
    <text evidence="4">The sequence shown here is derived from an EMBL/GenBank/DDBJ whole genome shotgun (WGS) entry which is preliminary data.</text>
</comment>
<gene>
    <name evidence="4" type="primary">ino1_1</name>
    <name evidence="4" type="ORF">SCABRO_00241</name>
</gene>
<dbReference type="Pfam" id="PF07994">
    <property type="entry name" value="NAD_binding_5"/>
    <property type="match status" value="1"/>
</dbReference>
<keyword evidence="2" id="KW-0812">Transmembrane</keyword>
<dbReference type="Gene3D" id="3.40.50.720">
    <property type="entry name" value="NAD(P)-binding Rossmann-like Domain"/>
    <property type="match status" value="1"/>
</dbReference>
<evidence type="ECO:0000259" key="3">
    <source>
        <dbReference type="Pfam" id="PF01658"/>
    </source>
</evidence>
<dbReference type="AlphaFoldDB" id="A0A0B0EQ59"/>
<dbReference type="EC" id="5.5.1.4" evidence="4"/>
<organism evidence="4 5">
    <name type="scientific">Candidatus Scalindua brodae</name>
    <dbReference type="NCBI Taxonomy" id="237368"/>
    <lineage>
        <taxon>Bacteria</taxon>
        <taxon>Pseudomonadati</taxon>
        <taxon>Planctomycetota</taxon>
        <taxon>Candidatus Brocadiia</taxon>
        <taxon>Candidatus Brocadiales</taxon>
        <taxon>Candidatus Scalinduaceae</taxon>
        <taxon>Candidatus Scalindua</taxon>
    </lineage>
</organism>
<dbReference type="GO" id="GO:0004512">
    <property type="term" value="F:inositol-3-phosphate synthase activity"/>
    <property type="evidence" value="ECO:0007669"/>
    <property type="project" value="UniProtKB-EC"/>
</dbReference>
<proteinExistence type="inferred from homology"/>
<dbReference type="GO" id="GO:0006021">
    <property type="term" value="P:inositol biosynthetic process"/>
    <property type="evidence" value="ECO:0007669"/>
    <property type="project" value="InterPro"/>
</dbReference>
<dbReference type="SUPFAM" id="SSF51735">
    <property type="entry name" value="NAD(P)-binding Rossmann-fold domains"/>
    <property type="match status" value="1"/>
</dbReference>
<dbReference type="GO" id="GO:0008654">
    <property type="term" value="P:phospholipid biosynthetic process"/>
    <property type="evidence" value="ECO:0007669"/>
    <property type="project" value="InterPro"/>
</dbReference>
<dbReference type="Proteomes" id="UP000030652">
    <property type="component" value="Unassembled WGS sequence"/>
</dbReference>
<dbReference type="PANTHER" id="PTHR11510">
    <property type="entry name" value="MYO-INOSITOL-1 PHOSPHATE SYNTHASE"/>
    <property type="match status" value="1"/>
</dbReference>
<name>A0A0B0EQ59_9BACT</name>
<feature type="domain" description="Myo-inositol-1-phosphate synthase GAPDH-like" evidence="3">
    <location>
        <begin position="235"/>
        <end position="339"/>
    </location>
</feature>
<dbReference type="Pfam" id="PF01658">
    <property type="entry name" value="Inos-1-P_synth"/>
    <property type="match status" value="1"/>
</dbReference>